<feature type="domain" description="AMP-binding enzyme C-terminal" evidence="2">
    <location>
        <begin position="386"/>
        <end position="458"/>
    </location>
</feature>
<dbReference type="Pfam" id="PF13193">
    <property type="entry name" value="AMP-binding_C"/>
    <property type="match status" value="1"/>
</dbReference>
<dbReference type="EMBL" id="JADOUA010000001">
    <property type="protein sequence ID" value="MBG6093102.1"/>
    <property type="molecule type" value="Genomic_DNA"/>
</dbReference>
<feature type="domain" description="AMP-dependent synthetase/ligase" evidence="1">
    <location>
        <begin position="151"/>
        <end position="346"/>
    </location>
</feature>
<reference evidence="3" key="1">
    <citation type="submission" date="2020-11" db="EMBL/GenBank/DDBJ databases">
        <title>Sequencing the genomes of 1000 actinobacteria strains.</title>
        <authorList>
            <person name="Klenk H.-P."/>
        </authorList>
    </citation>
    <scope>NUCLEOTIDE SEQUENCE</scope>
    <source>
        <strain evidence="3">DSM 43175</strain>
    </source>
</reference>
<dbReference type="Proteomes" id="UP000614047">
    <property type="component" value="Unassembled WGS sequence"/>
</dbReference>
<dbReference type="PANTHER" id="PTHR43201">
    <property type="entry name" value="ACYL-COA SYNTHETASE"/>
    <property type="match status" value="1"/>
</dbReference>
<dbReference type="Gene3D" id="3.30.300.30">
    <property type="match status" value="1"/>
</dbReference>
<dbReference type="InterPro" id="IPR000873">
    <property type="entry name" value="AMP-dep_synth/lig_dom"/>
</dbReference>
<evidence type="ECO:0000259" key="2">
    <source>
        <dbReference type="Pfam" id="PF13193"/>
    </source>
</evidence>
<evidence type="ECO:0000313" key="3">
    <source>
        <dbReference type="EMBL" id="MBG6093102.1"/>
    </source>
</evidence>
<dbReference type="PANTHER" id="PTHR43201:SF32">
    <property type="entry name" value="2-SUCCINYLBENZOATE--COA LIGASE, CHLOROPLASTIC_PEROXISOMAL"/>
    <property type="match status" value="1"/>
</dbReference>
<dbReference type="InterPro" id="IPR025110">
    <property type="entry name" value="AMP-bd_C"/>
</dbReference>
<feature type="domain" description="AMP-dependent synthetase/ligase" evidence="1">
    <location>
        <begin position="14"/>
        <end position="109"/>
    </location>
</feature>
<dbReference type="RefSeq" id="WP_197015208.1">
    <property type="nucleotide sequence ID" value="NZ_BAABES010000018.1"/>
</dbReference>
<evidence type="ECO:0000259" key="1">
    <source>
        <dbReference type="Pfam" id="PF00501"/>
    </source>
</evidence>
<sequence>MNATRAALLAAGSRVLVSDDAGRTRTGDELAGRVDRLAGALAGRGLAGGRIGLWHTNAIAAIEASLAVEWLGATRVPVDPGAAPAEAAATWRAAGTDAVLVDREHAGGEALVHDDDEPLTGPPVPPEPEIPADRTLLLYPRAVRSGELSAVPISYGNWEATMAANIVLYRDGGYGPGFGPDECFLTVQQLMHGTGLVGTFPFLRMGLPQVIMRRFDAGAVLDLLRTGTITSTMMVTGMVSRLADAVRNRPGGLGALRRLIYGGARLAPADLRDGVHLFGDVLVQVYGRLEGGWPLTVLDQADHRAIAEGDMSRAGSCGRPVAAAGDLRLGPSGEVRVRSPMVVAEYADADGWCSLGDLGRLENGYLHLRGRLDRMINTGYHVYPQEIEDAIRRVPGVAGVLVRGEPDERHGEAVVAHLVARGDVAPRPLVDRVDAELRMRFARYKVPRRYLVTDTLPEE</sequence>
<proteinExistence type="predicted"/>
<dbReference type="SUPFAM" id="SSF56801">
    <property type="entry name" value="Acetyl-CoA synthetase-like"/>
    <property type="match status" value="1"/>
</dbReference>
<evidence type="ECO:0000313" key="4">
    <source>
        <dbReference type="Proteomes" id="UP000614047"/>
    </source>
</evidence>
<dbReference type="GO" id="GO:0031956">
    <property type="term" value="F:medium-chain fatty acid-CoA ligase activity"/>
    <property type="evidence" value="ECO:0007669"/>
    <property type="project" value="TreeGrafter"/>
</dbReference>
<dbReference type="GO" id="GO:0006631">
    <property type="term" value="P:fatty acid metabolic process"/>
    <property type="evidence" value="ECO:0007669"/>
    <property type="project" value="TreeGrafter"/>
</dbReference>
<dbReference type="Gene3D" id="3.40.50.12780">
    <property type="entry name" value="N-terminal domain of ligase-like"/>
    <property type="match status" value="1"/>
</dbReference>
<name>A0A931DSF3_9ACTN</name>
<protein>
    <submittedName>
        <fullName evidence="3">Acyl-CoA synthetase (AMP-forming)/AMP-acid ligase II</fullName>
    </submittedName>
</protein>
<dbReference type="Pfam" id="PF00501">
    <property type="entry name" value="AMP-binding"/>
    <property type="match status" value="2"/>
</dbReference>
<keyword evidence="3" id="KW-0436">Ligase</keyword>
<dbReference type="InterPro" id="IPR045851">
    <property type="entry name" value="AMP-bd_C_sf"/>
</dbReference>
<organism evidence="3 4">
    <name type="scientific">Actinomadura viridis</name>
    <dbReference type="NCBI Taxonomy" id="58110"/>
    <lineage>
        <taxon>Bacteria</taxon>
        <taxon>Bacillati</taxon>
        <taxon>Actinomycetota</taxon>
        <taxon>Actinomycetes</taxon>
        <taxon>Streptosporangiales</taxon>
        <taxon>Thermomonosporaceae</taxon>
        <taxon>Actinomadura</taxon>
    </lineage>
</organism>
<comment type="caution">
    <text evidence="3">The sequence shown here is derived from an EMBL/GenBank/DDBJ whole genome shotgun (WGS) entry which is preliminary data.</text>
</comment>
<dbReference type="AlphaFoldDB" id="A0A931DSF3"/>
<dbReference type="InterPro" id="IPR042099">
    <property type="entry name" value="ANL_N_sf"/>
</dbReference>
<gene>
    <name evidence="3" type="ORF">IW256_007215</name>
</gene>
<accession>A0A931DSF3</accession>
<keyword evidence="4" id="KW-1185">Reference proteome</keyword>